<organism evidence="1 2">
    <name type="scientific">Austropuccinia psidii MF-1</name>
    <dbReference type="NCBI Taxonomy" id="1389203"/>
    <lineage>
        <taxon>Eukaryota</taxon>
        <taxon>Fungi</taxon>
        <taxon>Dikarya</taxon>
        <taxon>Basidiomycota</taxon>
        <taxon>Pucciniomycotina</taxon>
        <taxon>Pucciniomycetes</taxon>
        <taxon>Pucciniales</taxon>
        <taxon>Sphaerophragmiaceae</taxon>
        <taxon>Austropuccinia</taxon>
    </lineage>
</organism>
<sequence>MVTPGPNPQLFPVGHIRHNWPFWPNPNLTAPRTIPLLLCLEGSFNLPGASGPPPLIKGCMAFLSHLVPLSPVGHGTYQAPLGVILMRPKGAKEELQQPPNHKWTHLSPFWPKIAKGPRTQGTQNGHKLP</sequence>
<name>A0A9Q3IEN4_9BASI</name>
<dbReference type="Proteomes" id="UP000765509">
    <property type="component" value="Unassembled WGS sequence"/>
</dbReference>
<protein>
    <submittedName>
        <fullName evidence="1">Uncharacterized protein</fullName>
    </submittedName>
</protein>
<keyword evidence="2" id="KW-1185">Reference proteome</keyword>
<reference evidence="1" key="1">
    <citation type="submission" date="2021-03" db="EMBL/GenBank/DDBJ databases">
        <title>Draft genome sequence of rust myrtle Austropuccinia psidii MF-1, a brazilian biotype.</title>
        <authorList>
            <person name="Quecine M.C."/>
            <person name="Pachon D.M.R."/>
            <person name="Bonatelli M.L."/>
            <person name="Correr F.H."/>
            <person name="Franceschini L.M."/>
            <person name="Leite T.F."/>
            <person name="Margarido G.R.A."/>
            <person name="Almeida C.A."/>
            <person name="Ferrarezi J.A."/>
            <person name="Labate C.A."/>
        </authorList>
    </citation>
    <scope>NUCLEOTIDE SEQUENCE</scope>
    <source>
        <strain evidence="1">MF-1</strain>
    </source>
</reference>
<gene>
    <name evidence="1" type="ORF">O181_075644</name>
</gene>
<comment type="caution">
    <text evidence="1">The sequence shown here is derived from an EMBL/GenBank/DDBJ whole genome shotgun (WGS) entry which is preliminary data.</text>
</comment>
<proteinExistence type="predicted"/>
<dbReference type="EMBL" id="AVOT02040698">
    <property type="protein sequence ID" value="MBW0535929.1"/>
    <property type="molecule type" value="Genomic_DNA"/>
</dbReference>
<accession>A0A9Q3IEN4</accession>
<dbReference type="AlphaFoldDB" id="A0A9Q3IEN4"/>
<evidence type="ECO:0000313" key="2">
    <source>
        <dbReference type="Proteomes" id="UP000765509"/>
    </source>
</evidence>
<evidence type="ECO:0000313" key="1">
    <source>
        <dbReference type="EMBL" id="MBW0535929.1"/>
    </source>
</evidence>